<dbReference type="RefSeq" id="WP_345766510.1">
    <property type="nucleotide sequence ID" value="NZ_CP154834.1"/>
</dbReference>
<name>A0AAU6WR88_9FLAO</name>
<dbReference type="Proteomes" id="UP001463665">
    <property type="component" value="Chromosome"/>
</dbReference>
<evidence type="ECO:0000256" key="1">
    <source>
        <dbReference type="SAM" id="Phobius"/>
    </source>
</evidence>
<dbReference type="AlphaFoldDB" id="A0AAU6WR88"/>
<keyword evidence="1" id="KW-0472">Membrane</keyword>
<gene>
    <name evidence="2" type="ORF">AAFP95_22555</name>
</gene>
<accession>A0AAU6WR88</accession>
<evidence type="ECO:0000313" key="2">
    <source>
        <dbReference type="EMBL" id="XAO74347.1"/>
    </source>
</evidence>
<feature type="transmembrane region" description="Helical" evidence="1">
    <location>
        <begin position="12"/>
        <end position="32"/>
    </location>
</feature>
<proteinExistence type="predicted"/>
<organism evidence="2 3">
    <name type="scientific">Chryseobacterium endophyticum</name>
    <dbReference type="NCBI Taxonomy" id="1854762"/>
    <lineage>
        <taxon>Bacteria</taxon>
        <taxon>Pseudomonadati</taxon>
        <taxon>Bacteroidota</taxon>
        <taxon>Flavobacteriia</taxon>
        <taxon>Flavobacteriales</taxon>
        <taxon>Weeksellaceae</taxon>
        <taxon>Chryseobacterium group</taxon>
        <taxon>Chryseobacterium</taxon>
    </lineage>
</organism>
<keyword evidence="1" id="KW-1133">Transmembrane helix</keyword>
<keyword evidence="3" id="KW-1185">Reference proteome</keyword>
<keyword evidence="1" id="KW-0812">Transmembrane</keyword>
<evidence type="ECO:0008006" key="4">
    <source>
        <dbReference type="Google" id="ProtNLM"/>
    </source>
</evidence>
<sequence length="110" mass="12728">MKLKINTRKLLKRFAITIISIVVFFTLLILSLRLPAVQNFVKDKLVVYLEKKIKTKVSLERVYIGFPNSLIMENLYLKGQNIDTLLAVRKLDVGLNMMRSSLIPQPILLR</sequence>
<reference evidence="2 3" key="1">
    <citation type="submission" date="2024-04" db="EMBL/GenBank/DDBJ databases">
        <title>Genome sequencing and assembly of rice foliar adapted Chryseobacterium endophyticum OsEnb-ALM-A6.</title>
        <authorList>
            <person name="Kumar S."/>
            <person name="Javed M."/>
            <person name="Chouhan V."/>
            <person name="Charishma K."/>
            <person name="Patel A."/>
            <person name="Kumar M."/>
            <person name="Sahu K.P."/>
            <person name="Kumar A."/>
        </authorList>
    </citation>
    <scope>NUCLEOTIDE SEQUENCE [LARGE SCALE GENOMIC DNA]</scope>
    <source>
        <strain evidence="2 3">OsEnb-ALM-A6</strain>
    </source>
</reference>
<protein>
    <recommendedName>
        <fullName evidence="4">AsmA family protein</fullName>
    </recommendedName>
</protein>
<evidence type="ECO:0000313" key="3">
    <source>
        <dbReference type="Proteomes" id="UP001463665"/>
    </source>
</evidence>
<dbReference type="EMBL" id="CP154834">
    <property type="protein sequence ID" value="XAO74347.1"/>
    <property type="molecule type" value="Genomic_DNA"/>
</dbReference>